<evidence type="ECO:0000313" key="2">
    <source>
        <dbReference type="EMBL" id="MFB0833953.1"/>
    </source>
</evidence>
<feature type="domain" description="Right handed beta helix" evidence="1">
    <location>
        <begin position="180"/>
        <end position="341"/>
    </location>
</feature>
<sequence>MVNRTRRNLLGLSVGGSALSIATALVRQSPNSGLPASPFVRSLEPQQQTVLASRTLDEPSQAKPLISVRDFGAVGDGISDDTMALNNAFTSADEINLWFPAGVYMITSPIGRNFGRVQMTGASGSVIKASATYESGQNREMLRLAQTDYVLISGLTFDGSSRALNGGLGFPDSSNGITAIAINSPEGGLVSVVGNTILDFPESGIHISGGAEVLVAQNTISNGMFHGISIGGGSGAKTGVVRVSGNTISGRGDQGASPTKGGIGILVTRVEEAEIASNTIHNMADTGTKAEGCPYVTYVDNVVVDSGKDGLKVQPYGTDFPTVKRATITGNTVKRINAWRSDGAALLLLDSVERANVSDNRLEGGGTRRADSIRCVRSSISPLTDISIHRNSVFAADAAAIRVTNTSVGGDPLGRLEISENHADGPIVVSGPVAQDLSIIRNTIDNRGILRTDTYGISATQMAGRKIEIADNDITDFLGGPIVSVLGGKNIRLLTMSRNAIRDCSDWGCRALAAGSGTATIEILDMSYNTFAGTSKAGSPKPAIIRVDVTSLAIQSMRVTGNLSKRIGSIGIVALLQITGGNHPIALLHYSENAPFDLDSHIILGESFVVRIIGYARASAPNWGTWDLGDYIRNSGPRELGPLGSHYVVQGFRCVASGSPGRWVEERMPIGQ</sequence>
<dbReference type="SUPFAM" id="SSF51126">
    <property type="entry name" value="Pectin lyase-like"/>
    <property type="match status" value="1"/>
</dbReference>
<comment type="caution">
    <text evidence="2">The sequence shown here is derived from an EMBL/GenBank/DDBJ whole genome shotgun (WGS) entry which is preliminary data.</text>
</comment>
<dbReference type="Pfam" id="PF13229">
    <property type="entry name" value="Beta_helix"/>
    <property type="match status" value="1"/>
</dbReference>
<dbReference type="InterPro" id="IPR006626">
    <property type="entry name" value="PbH1"/>
</dbReference>
<dbReference type="InterPro" id="IPR011050">
    <property type="entry name" value="Pectin_lyase_fold/virulence"/>
</dbReference>
<gene>
    <name evidence="2" type="ORF">ACETWP_05065</name>
</gene>
<proteinExistence type="predicted"/>
<name>A0ABV4UM05_9MICC</name>
<organism evidence="2 3">
    <name type="scientific">Arthrobacter halodurans</name>
    <dbReference type="NCBI Taxonomy" id="516699"/>
    <lineage>
        <taxon>Bacteria</taxon>
        <taxon>Bacillati</taxon>
        <taxon>Actinomycetota</taxon>
        <taxon>Actinomycetes</taxon>
        <taxon>Micrococcales</taxon>
        <taxon>Micrococcaceae</taxon>
        <taxon>Arthrobacter</taxon>
    </lineage>
</organism>
<evidence type="ECO:0000259" key="1">
    <source>
        <dbReference type="Pfam" id="PF13229"/>
    </source>
</evidence>
<accession>A0ABV4UM05</accession>
<evidence type="ECO:0000313" key="3">
    <source>
        <dbReference type="Proteomes" id="UP001575652"/>
    </source>
</evidence>
<dbReference type="RefSeq" id="WP_373971128.1">
    <property type="nucleotide sequence ID" value="NZ_JBHDLJ010000003.1"/>
</dbReference>
<dbReference type="InterPro" id="IPR012334">
    <property type="entry name" value="Pectin_lyas_fold"/>
</dbReference>
<dbReference type="SMART" id="SM00710">
    <property type="entry name" value="PbH1"/>
    <property type="match status" value="11"/>
</dbReference>
<reference evidence="2 3" key="1">
    <citation type="submission" date="2024-09" db="EMBL/GenBank/DDBJ databases">
        <authorList>
            <person name="Salinas-Garcia M.A."/>
            <person name="Prieme A."/>
        </authorList>
    </citation>
    <scope>NUCLEOTIDE SEQUENCE [LARGE SCALE GENOMIC DNA]</scope>
    <source>
        <strain evidence="2 3">DSM 21081</strain>
    </source>
</reference>
<protein>
    <submittedName>
        <fullName evidence="2">Right-handed parallel beta-helix repeat-containing protein</fullName>
    </submittedName>
</protein>
<dbReference type="InterPro" id="IPR039448">
    <property type="entry name" value="Beta_helix"/>
</dbReference>
<dbReference type="EMBL" id="JBHDLJ010000003">
    <property type="protein sequence ID" value="MFB0833953.1"/>
    <property type="molecule type" value="Genomic_DNA"/>
</dbReference>
<keyword evidence="3" id="KW-1185">Reference proteome</keyword>
<dbReference type="Gene3D" id="2.160.20.10">
    <property type="entry name" value="Single-stranded right-handed beta-helix, Pectin lyase-like"/>
    <property type="match status" value="1"/>
</dbReference>
<dbReference type="Proteomes" id="UP001575652">
    <property type="component" value="Unassembled WGS sequence"/>
</dbReference>